<reference evidence="5" key="1">
    <citation type="journal article" date="2020" name="Cell">
        <title>Large-Scale Comparative Analyses of Tick Genomes Elucidate Their Genetic Diversity and Vector Capacities.</title>
        <authorList>
            <consortium name="Tick Genome and Microbiome Consortium (TIGMIC)"/>
            <person name="Jia N."/>
            <person name="Wang J."/>
            <person name="Shi W."/>
            <person name="Du L."/>
            <person name="Sun Y."/>
            <person name="Zhan W."/>
            <person name="Jiang J.F."/>
            <person name="Wang Q."/>
            <person name="Zhang B."/>
            <person name="Ji P."/>
            <person name="Bell-Sakyi L."/>
            <person name="Cui X.M."/>
            <person name="Yuan T.T."/>
            <person name="Jiang B.G."/>
            <person name="Yang W.F."/>
            <person name="Lam T.T."/>
            <person name="Chang Q.C."/>
            <person name="Ding S.J."/>
            <person name="Wang X.J."/>
            <person name="Zhu J.G."/>
            <person name="Ruan X.D."/>
            <person name="Zhao L."/>
            <person name="Wei J.T."/>
            <person name="Ye R.Z."/>
            <person name="Que T.C."/>
            <person name="Du C.H."/>
            <person name="Zhou Y.H."/>
            <person name="Cheng J.X."/>
            <person name="Dai P.F."/>
            <person name="Guo W.B."/>
            <person name="Han X.H."/>
            <person name="Huang E.J."/>
            <person name="Li L.F."/>
            <person name="Wei W."/>
            <person name="Gao Y.C."/>
            <person name="Liu J.Z."/>
            <person name="Shao H.Z."/>
            <person name="Wang X."/>
            <person name="Wang C.C."/>
            <person name="Yang T.C."/>
            <person name="Huo Q.B."/>
            <person name="Li W."/>
            <person name="Chen H.Y."/>
            <person name="Chen S.E."/>
            <person name="Zhou L.G."/>
            <person name="Ni X.B."/>
            <person name="Tian J.H."/>
            <person name="Sheng Y."/>
            <person name="Liu T."/>
            <person name="Pan Y.S."/>
            <person name="Xia L.Y."/>
            <person name="Li J."/>
            <person name="Zhao F."/>
            <person name="Cao W.C."/>
        </authorList>
    </citation>
    <scope>NUCLEOTIDE SEQUENCE</scope>
    <source>
        <strain evidence="5">Rsan-2018</strain>
    </source>
</reference>
<comment type="caution">
    <text evidence="5">The sequence shown here is derived from an EMBL/GenBank/DDBJ whole genome shotgun (WGS) entry which is preliminary data.</text>
</comment>
<reference evidence="5" key="2">
    <citation type="submission" date="2021-09" db="EMBL/GenBank/DDBJ databases">
        <authorList>
            <person name="Jia N."/>
            <person name="Wang J."/>
            <person name="Shi W."/>
            <person name="Du L."/>
            <person name="Sun Y."/>
            <person name="Zhan W."/>
            <person name="Jiang J."/>
            <person name="Wang Q."/>
            <person name="Zhang B."/>
            <person name="Ji P."/>
            <person name="Sakyi L.B."/>
            <person name="Cui X."/>
            <person name="Yuan T."/>
            <person name="Jiang B."/>
            <person name="Yang W."/>
            <person name="Lam T.T.-Y."/>
            <person name="Chang Q."/>
            <person name="Ding S."/>
            <person name="Wang X."/>
            <person name="Zhu J."/>
            <person name="Ruan X."/>
            <person name="Zhao L."/>
            <person name="Wei J."/>
            <person name="Que T."/>
            <person name="Du C."/>
            <person name="Cheng J."/>
            <person name="Dai P."/>
            <person name="Han X."/>
            <person name="Huang E."/>
            <person name="Gao Y."/>
            <person name="Liu J."/>
            <person name="Shao H."/>
            <person name="Ye R."/>
            <person name="Li L."/>
            <person name="Wei W."/>
            <person name="Wang X."/>
            <person name="Wang C."/>
            <person name="Huo Q."/>
            <person name="Li W."/>
            <person name="Guo W."/>
            <person name="Chen H."/>
            <person name="Chen S."/>
            <person name="Zhou L."/>
            <person name="Zhou L."/>
            <person name="Ni X."/>
            <person name="Tian J."/>
            <person name="Zhou Y."/>
            <person name="Sheng Y."/>
            <person name="Liu T."/>
            <person name="Pan Y."/>
            <person name="Xia L."/>
            <person name="Li J."/>
            <person name="Zhao F."/>
            <person name="Cao W."/>
        </authorList>
    </citation>
    <scope>NUCLEOTIDE SEQUENCE</scope>
    <source>
        <strain evidence="5">Rsan-2018</strain>
        <tissue evidence="5">Larvae</tissue>
    </source>
</reference>
<dbReference type="InterPro" id="IPR029071">
    <property type="entry name" value="Ubiquitin-like_domsf"/>
</dbReference>
<dbReference type="SUPFAM" id="SSF54236">
    <property type="entry name" value="Ubiquitin-like"/>
    <property type="match status" value="1"/>
</dbReference>
<dbReference type="GO" id="GO:0060090">
    <property type="term" value="F:molecular adaptor activity"/>
    <property type="evidence" value="ECO:0007669"/>
    <property type="project" value="TreeGrafter"/>
</dbReference>
<keyword evidence="1 2" id="KW-0879">Wnt signaling pathway</keyword>
<dbReference type="GO" id="GO:0005886">
    <property type="term" value="C:plasma membrane"/>
    <property type="evidence" value="ECO:0007669"/>
    <property type="project" value="TreeGrafter"/>
</dbReference>
<feature type="compositionally biased region" description="Polar residues" evidence="3">
    <location>
        <begin position="88"/>
        <end position="106"/>
    </location>
</feature>
<dbReference type="GO" id="GO:0048468">
    <property type="term" value="P:cell development"/>
    <property type="evidence" value="ECO:0007669"/>
    <property type="project" value="TreeGrafter"/>
</dbReference>
<dbReference type="EMBL" id="JABSTV010001255">
    <property type="protein sequence ID" value="KAH7934985.1"/>
    <property type="molecule type" value="Genomic_DNA"/>
</dbReference>
<name>A0A9D4PA40_RHISA</name>
<feature type="domain" description="DIX" evidence="4">
    <location>
        <begin position="143"/>
        <end position="224"/>
    </location>
</feature>
<dbReference type="GO" id="GO:0005634">
    <property type="term" value="C:nucleus"/>
    <property type="evidence" value="ECO:0007669"/>
    <property type="project" value="TreeGrafter"/>
</dbReference>
<gene>
    <name evidence="5" type="ORF">HPB52_002561</name>
</gene>
<feature type="compositionally biased region" description="Basic residues" evidence="3">
    <location>
        <begin position="219"/>
        <end position="235"/>
    </location>
</feature>
<accession>A0A9D4PA40</accession>
<evidence type="ECO:0000256" key="2">
    <source>
        <dbReference type="PROSITE-ProRule" id="PRU00069"/>
    </source>
</evidence>
<dbReference type="GO" id="GO:0016055">
    <property type="term" value="P:Wnt signaling pathway"/>
    <property type="evidence" value="ECO:0007669"/>
    <property type="project" value="UniProtKB-KW"/>
</dbReference>
<evidence type="ECO:0000256" key="1">
    <source>
        <dbReference type="ARBA" id="ARBA00022687"/>
    </source>
</evidence>
<dbReference type="GO" id="GO:0090090">
    <property type="term" value="P:negative regulation of canonical Wnt signaling pathway"/>
    <property type="evidence" value="ECO:0007669"/>
    <property type="project" value="InterPro"/>
</dbReference>
<feature type="region of interest" description="Disordered" evidence="3">
    <location>
        <begin position="78"/>
        <end position="112"/>
    </location>
</feature>
<dbReference type="GO" id="GO:0008013">
    <property type="term" value="F:beta-catenin binding"/>
    <property type="evidence" value="ECO:0007669"/>
    <property type="project" value="TreeGrafter"/>
</dbReference>
<evidence type="ECO:0000256" key="3">
    <source>
        <dbReference type="SAM" id="MobiDB-lite"/>
    </source>
</evidence>
<dbReference type="PROSITE" id="PS50841">
    <property type="entry name" value="DIX"/>
    <property type="match status" value="1"/>
</dbReference>
<dbReference type="Gene3D" id="2.40.240.130">
    <property type="match status" value="1"/>
</dbReference>
<dbReference type="PANTHER" id="PTHR46102">
    <property type="entry name" value="AXIN"/>
    <property type="match status" value="1"/>
</dbReference>
<feature type="compositionally biased region" description="Low complexity" evidence="3">
    <location>
        <begin position="18"/>
        <end position="27"/>
    </location>
</feature>
<dbReference type="Pfam" id="PF00778">
    <property type="entry name" value="DIX"/>
    <property type="match status" value="1"/>
</dbReference>
<dbReference type="GO" id="GO:0031625">
    <property type="term" value="F:ubiquitin protein ligase binding"/>
    <property type="evidence" value="ECO:0007669"/>
    <property type="project" value="TreeGrafter"/>
</dbReference>
<organism evidence="5 6">
    <name type="scientific">Rhipicephalus sanguineus</name>
    <name type="common">Brown dog tick</name>
    <name type="synonym">Ixodes sanguineus</name>
    <dbReference type="NCBI Taxonomy" id="34632"/>
    <lineage>
        <taxon>Eukaryota</taxon>
        <taxon>Metazoa</taxon>
        <taxon>Ecdysozoa</taxon>
        <taxon>Arthropoda</taxon>
        <taxon>Chelicerata</taxon>
        <taxon>Arachnida</taxon>
        <taxon>Acari</taxon>
        <taxon>Parasitiformes</taxon>
        <taxon>Ixodida</taxon>
        <taxon>Ixodoidea</taxon>
        <taxon>Ixodidae</taxon>
        <taxon>Rhipicephalinae</taxon>
        <taxon>Rhipicephalus</taxon>
        <taxon>Rhipicephalus</taxon>
    </lineage>
</organism>
<feature type="region of interest" description="Disordered" evidence="3">
    <location>
        <begin position="1"/>
        <end position="27"/>
    </location>
</feature>
<dbReference type="Proteomes" id="UP000821837">
    <property type="component" value="Unassembled WGS sequence"/>
</dbReference>
<dbReference type="SMART" id="SM00021">
    <property type="entry name" value="DAX"/>
    <property type="match status" value="1"/>
</dbReference>
<dbReference type="GO" id="GO:0032436">
    <property type="term" value="P:positive regulation of proteasomal ubiquitin-dependent protein catabolic process"/>
    <property type="evidence" value="ECO:0007669"/>
    <property type="project" value="TreeGrafter"/>
</dbReference>
<dbReference type="PANTHER" id="PTHR46102:SF2">
    <property type="entry name" value="AXIN"/>
    <property type="match status" value="1"/>
</dbReference>
<sequence length="274" mass="30125">MSRELTAFSRTAQGHLRGSSVSGSSASGHTLLRLYPQNVYRPWSVRTLSVFLPLGPKGSRMAGDSIHCQQGSVVEARSPEAGGELQWNPANGESQKVANDNGTSSFPGRHRRGSSVGLIARQLRVVRWAPVPAQVLAPPSAFTEMTVIGYCHSGETAPYRTKLVDRDITPHRFRSLISKKGNYRYFRRSRQEFGTDVVPEEMLDDNEVRSLGGQDPRHGRAGRLNKQSTGKHRITKPLKKQARDKNLQHMVDFLPQAGAVLSGGFGVAQVSRPC</sequence>
<feature type="region of interest" description="Disordered" evidence="3">
    <location>
        <begin position="209"/>
        <end position="235"/>
    </location>
</feature>
<dbReference type="VEuPathDB" id="VectorBase:RSAN_038577"/>
<dbReference type="InterPro" id="IPR001158">
    <property type="entry name" value="DIX"/>
</dbReference>
<protein>
    <recommendedName>
        <fullName evidence="4">DIX domain-containing protein</fullName>
    </recommendedName>
</protein>
<dbReference type="GO" id="GO:0030877">
    <property type="term" value="C:beta-catenin destruction complex"/>
    <property type="evidence" value="ECO:0007669"/>
    <property type="project" value="TreeGrafter"/>
</dbReference>
<dbReference type="GO" id="GO:0019901">
    <property type="term" value="F:protein kinase binding"/>
    <property type="evidence" value="ECO:0007669"/>
    <property type="project" value="TreeGrafter"/>
</dbReference>
<dbReference type="InterPro" id="IPR038207">
    <property type="entry name" value="DIX_dom_sf"/>
</dbReference>
<keyword evidence="6" id="KW-1185">Reference proteome</keyword>
<evidence type="ECO:0000259" key="4">
    <source>
        <dbReference type="PROSITE" id="PS50841"/>
    </source>
</evidence>
<evidence type="ECO:0000313" key="5">
    <source>
        <dbReference type="EMBL" id="KAH7934985.1"/>
    </source>
</evidence>
<evidence type="ECO:0000313" key="6">
    <source>
        <dbReference type="Proteomes" id="UP000821837"/>
    </source>
</evidence>
<proteinExistence type="predicted"/>
<dbReference type="InterPro" id="IPR043581">
    <property type="entry name" value="Axin-like"/>
</dbReference>
<dbReference type="AlphaFoldDB" id="A0A9D4PA40"/>